<dbReference type="PROSITE" id="PS50240">
    <property type="entry name" value="TRYPSIN_DOM"/>
    <property type="match status" value="1"/>
</dbReference>
<keyword evidence="5" id="KW-0378">Hydrolase</keyword>
<dbReference type="InterPro" id="IPR018056">
    <property type="entry name" value="Kringle_CS"/>
</dbReference>
<dbReference type="Gene3D" id="2.20.100.10">
    <property type="entry name" value="Thrombospondin type-1 (TSP1) repeat"/>
    <property type="match status" value="1"/>
</dbReference>
<sequence length="616" mass="68752">MSNYFVHDADLRRVKKHFAYFLSINSGYKLKCHKVSSVQGSAREIFVKVMAKVVCNARRFMVTIFIIIVISLDTVKATELMMALRRGAWSKWSEWGPCSTSCGEGVEYKTRNCTQGMPGIGKCSGLSWEVRSCDFGSCGTTKISSAIVNAKMVDILLEGSGTANTTDFDFLTNTTNSISSQYVDCYKKNNAFAYRGMASYTQSGYSCQNWLSQTPHSHTFNPSYYPYGGLGDHSFCRSPDNDTHPWCFVQSQFVVWEFCEVPVCHETTRPTDCFDERDPSSYRGFVDKTEDGTPCLIWDLYNTYSHIYSSSRFPGKGLGNHNYCRNPDGDVRPWCFTTNPDFDWAYCDVDKCSGITPQPSTLDCGKAKSPIVLDETYRILGSIESYPGSLPWQVALYYSGNHVLFCGASIISNRWIITAAHCISNPGNPSSYYGYVGKHQKYQREDTEKRLDFSYIIQHLDYNEERIQNDITLIMFTELLEFTDSIQPVCIPNKPSPNNRMTIISGWGTTQGTGSTNVLRQASVPIITRLSCSSKLSGILAGMICAGFEDGGKDACQGDGGGPLVGVNDEGRYELVGIVSWGIGCARPMLPGVYTDVYYYKNWIIDIISVFSSISN</sequence>
<dbReference type="Proteomes" id="UP001642483">
    <property type="component" value="Unassembled WGS sequence"/>
</dbReference>
<dbReference type="SUPFAM" id="SSF82895">
    <property type="entry name" value="TSP-1 type 1 repeat"/>
    <property type="match status" value="1"/>
</dbReference>
<dbReference type="InterPro" id="IPR000001">
    <property type="entry name" value="Kringle"/>
</dbReference>
<dbReference type="PANTHER" id="PTHR24264:SF65">
    <property type="entry name" value="SRCR DOMAIN-CONTAINING PROTEIN"/>
    <property type="match status" value="1"/>
</dbReference>
<keyword evidence="12" id="KW-1185">Reference proteome</keyword>
<dbReference type="CDD" id="cd00190">
    <property type="entry name" value="Tryp_SPc"/>
    <property type="match status" value="1"/>
</dbReference>
<dbReference type="SMART" id="SM00020">
    <property type="entry name" value="Tryp_SPc"/>
    <property type="match status" value="1"/>
</dbReference>
<evidence type="ECO:0000256" key="8">
    <source>
        <dbReference type="PROSITE-ProRule" id="PRU00121"/>
    </source>
</evidence>
<dbReference type="SUPFAM" id="SSF57440">
    <property type="entry name" value="Kringle-like"/>
    <property type="match status" value="2"/>
</dbReference>
<accession>A0ABP0FW49</accession>
<dbReference type="PROSITE" id="PS00021">
    <property type="entry name" value="KRINGLE_1"/>
    <property type="match status" value="2"/>
</dbReference>
<dbReference type="Pfam" id="PF00090">
    <property type="entry name" value="TSP_1"/>
    <property type="match status" value="1"/>
</dbReference>
<comment type="caution">
    <text evidence="8">Lacks conserved residue(s) required for the propagation of feature annotation.</text>
</comment>
<dbReference type="SUPFAM" id="SSF50494">
    <property type="entry name" value="Trypsin-like serine proteases"/>
    <property type="match status" value="1"/>
</dbReference>
<dbReference type="Gene3D" id="2.40.10.10">
    <property type="entry name" value="Trypsin-like serine proteases"/>
    <property type="match status" value="1"/>
</dbReference>
<comment type="caution">
    <text evidence="11">The sequence shown here is derived from an EMBL/GenBank/DDBJ whole genome shotgun (WGS) entry which is preliminary data.</text>
</comment>
<organism evidence="11 12">
    <name type="scientific">Clavelina lepadiformis</name>
    <name type="common">Light-bulb sea squirt</name>
    <name type="synonym">Ascidia lepadiformis</name>
    <dbReference type="NCBI Taxonomy" id="159417"/>
    <lineage>
        <taxon>Eukaryota</taxon>
        <taxon>Metazoa</taxon>
        <taxon>Chordata</taxon>
        <taxon>Tunicata</taxon>
        <taxon>Ascidiacea</taxon>
        <taxon>Aplousobranchia</taxon>
        <taxon>Clavelinidae</taxon>
        <taxon>Clavelina</taxon>
    </lineage>
</organism>
<dbReference type="InterPro" id="IPR001314">
    <property type="entry name" value="Peptidase_S1A"/>
</dbReference>
<evidence type="ECO:0000259" key="10">
    <source>
        <dbReference type="PROSITE" id="PS50240"/>
    </source>
</evidence>
<evidence type="ECO:0000256" key="1">
    <source>
        <dbReference type="ARBA" id="ARBA00004613"/>
    </source>
</evidence>
<dbReference type="SMART" id="SM00209">
    <property type="entry name" value="TSP1"/>
    <property type="match status" value="1"/>
</dbReference>
<dbReference type="PROSITE" id="PS00134">
    <property type="entry name" value="TRYPSIN_HIS"/>
    <property type="match status" value="1"/>
</dbReference>
<feature type="disulfide bond" evidence="8">
    <location>
        <begin position="324"/>
        <end position="347"/>
    </location>
</feature>
<keyword evidence="4" id="KW-0645">Protease</keyword>
<dbReference type="CDD" id="cd00108">
    <property type="entry name" value="KR"/>
    <property type="match status" value="2"/>
</dbReference>
<protein>
    <recommendedName>
        <fullName evidence="13">Plasminogen</fullName>
    </recommendedName>
</protein>
<feature type="domain" description="Peptidase S1" evidence="10">
    <location>
        <begin position="379"/>
        <end position="609"/>
    </location>
</feature>
<feature type="domain" description="Kringle" evidence="9">
    <location>
        <begin position="281"/>
        <end position="352"/>
    </location>
</feature>
<dbReference type="PROSITE" id="PS50092">
    <property type="entry name" value="TSP1"/>
    <property type="match status" value="1"/>
</dbReference>
<dbReference type="PRINTS" id="PR00722">
    <property type="entry name" value="CHYMOTRYPSIN"/>
</dbReference>
<keyword evidence="6" id="KW-0720">Serine protease</keyword>
<keyword evidence="7 8" id="KW-1015">Disulfide bond</keyword>
<reference evidence="11 12" key="1">
    <citation type="submission" date="2024-02" db="EMBL/GenBank/DDBJ databases">
        <authorList>
            <person name="Daric V."/>
            <person name="Darras S."/>
        </authorList>
    </citation>
    <scope>NUCLEOTIDE SEQUENCE [LARGE SCALE GENOMIC DNA]</scope>
</reference>
<dbReference type="InterPro" id="IPR001254">
    <property type="entry name" value="Trypsin_dom"/>
</dbReference>
<comment type="subcellular location">
    <subcellularLocation>
        <location evidence="1">Secreted</location>
    </subcellularLocation>
</comment>
<keyword evidence="2" id="KW-0964">Secreted</keyword>
<dbReference type="InterPro" id="IPR013806">
    <property type="entry name" value="Kringle-like"/>
</dbReference>
<evidence type="ECO:0000256" key="6">
    <source>
        <dbReference type="ARBA" id="ARBA00022825"/>
    </source>
</evidence>
<dbReference type="Pfam" id="PF00089">
    <property type="entry name" value="Trypsin"/>
    <property type="match status" value="1"/>
</dbReference>
<dbReference type="PROSITE" id="PS50070">
    <property type="entry name" value="KRINGLE_2"/>
    <property type="match status" value="2"/>
</dbReference>
<dbReference type="Pfam" id="PF00051">
    <property type="entry name" value="Kringle"/>
    <property type="match status" value="2"/>
</dbReference>
<dbReference type="Gene3D" id="2.40.20.10">
    <property type="entry name" value="Plasminogen Kringle 4"/>
    <property type="match status" value="2"/>
</dbReference>
<dbReference type="InterPro" id="IPR009003">
    <property type="entry name" value="Peptidase_S1_PA"/>
</dbReference>
<dbReference type="InterPro" id="IPR018114">
    <property type="entry name" value="TRYPSIN_HIS"/>
</dbReference>
<dbReference type="PRINTS" id="PR00018">
    <property type="entry name" value="KRINGLE"/>
</dbReference>
<dbReference type="SMART" id="SM00130">
    <property type="entry name" value="KR"/>
    <property type="match status" value="2"/>
</dbReference>
<evidence type="ECO:0000256" key="5">
    <source>
        <dbReference type="ARBA" id="ARBA00022801"/>
    </source>
</evidence>
<name>A0ABP0FW49_CLALP</name>
<evidence type="ECO:0000313" key="11">
    <source>
        <dbReference type="EMBL" id="CAK8682771.1"/>
    </source>
</evidence>
<evidence type="ECO:0000259" key="9">
    <source>
        <dbReference type="PROSITE" id="PS50070"/>
    </source>
</evidence>
<gene>
    <name evidence="11" type="ORF">CVLEPA_LOCUS13555</name>
</gene>
<dbReference type="InterPro" id="IPR036383">
    <property type="entry name" value="TSP1_rpt_sf"/>
</dbReference>
<dbReference type="InterPro" id="IPR043504">
    <property type="entry name" value="Peptidase_S1_PA_chymotrypsin"/>
</dbReference>
<keyword evidence="3 8" id="KW-0420">Kringle</keyword>
<evidence type="ECO:0000313" key="12">
    <source>
        <dbReference type="Proteomes" id="UP001642483"/>
    </source>
</evidence>
<evidence type="ECO:0000256" key="4">
    <source>
        <dbReference type="ARBA" id="ARBA00022670"/>
    </source>
</evidence>
<feature type="disulfide bond" evidence="8">
    <location>
        <begin position="236"/>
        <end position="259"/>
    </location>
</feature>
<evidence type="ECO:0000256" key="2">
    <source>
        <dbReference type="ARBA" id="ARBA00022525"/>
    </source>
</evidence>
<dbReference type="InterPro" id="IPR000884">
    <property type="entry name" value="TSP1_rpt"/>
</dbReference>
<feature type="domain" description="Kringle" evidence="9">
    <location>
        <begin position="184"/>
        <end position="264"/>
    </location>
</feature>
<dbReference type="EMBL" id="CAWYQH010000096">
    <property type="protein sequence ID" value="CAK8682771.1"/>
    <property type="molecule type" value="Genomic_DNA"/>
</dbReference>
<evidence type="ECO:0008006" key="13">
    <source>
        <dbReference type="Google" id="ProtNLM"/>
    </source>
</evidence>
<evidence type="ECO:0000256" key="3">
    <source>
        <dbReference type="ARBA" id="ARBA00022572"/>
    </source>
</evidence>
<proteinExistence type="predicted"/>
<dbReference type="PANTHER" id="PTHR24264">
    <property type="entry name" value="TRYPSIN-RELATED"/>
    <property type="match status" value="1"/>
</dbReference>
<evidence type="ECO:0000256" key="7">
    <source>
        <dbReference type="ARBA" id="ARBA00023157"/>
    </source>
</evidence>
<dbReference type="InterPro" id="IPR050127">
    <property type="entry name" value="Serine_Proteases_S1"/>
</dbReference>
<dbReference type="InterPro" id="IPR038178">
    <property type="entry name" value="Kringle_sf"/>
</dbReference>